<feature type="signal peptide" evidence="2">
    <location>
        <begin position="1"/>
        <end position="29"/>
    </location>
</feature>
<dbReference type="EMBL" id="JBHUMY010000014">
    <property type="protein sequence ID" value="MFD2661495.1"/>
    <property type="molecule type" value="Genomic_DNA"/>
</dbReference>
<accession>A0ABW5QZG3</accession>
<protein>
    <submittedName>
        <fullName evidence="3">Uncharacterized protein</fullName>
    </submittedName>
</protein>
<comment type="caution">
    <text evidence="3">The sequence shown here is derived from an EMBL/GenBank/DDBJ whole genome shotgun (WGS) entry which is preliminary data.</text>
</comment>
<evidence type="ECO:0000256" key="2">
    <source>
        <dbReference type="SAM" id="SignalP"/>
    </source>
</evidence>
<feature type="compositionally biased region" description="Low complexity" evidence="1">
    <location>
        <begin position="270"/>
        <end position="281"/>
    </location>
</feature>
<feature type="region of interest" description="Disordered" evidence="1">
    <location>
        <begin position="258"/>
        <end position="281"/>
    </location>
</feature>
<evidence type="ECO:0000313" key="4">
    <source>
        <dbReference type="Proteomes" id="UP001597493"/>
    </source>
</evidence>
<keyword evidence="2" id="KW-0732">Signal</keyword>
<dbReference type="Proteomes" id="UP001597493">
    <property type="component" value="Unassembled WGS sequence"/>
</dbReference>
<reference evidence="4" key="1">
    <citation type="journal article" date="2019" name="Int. J. Syst. Evol. Microbiol.">
        <title>The Global Catalogue of Microorganisms (GCM) 10K type strain sequencing project: providing services to taxonomists for standard genome sequencing and annotation.</title>
        <authorList>
            <consortium name="The Broad Institute Genomics Platform"/>
            <consortium name="The Broad Institute Genome Sequencing Center for Infectious Disease"/>
            <person name="Wu L."/>
            <person name="Ma J."/>
        </authorList>
    </citation>
    <scope>NUCLEOTIDE SEQUENCE [LARGE SCALE GENOMIC DNA]</scope>
    <source>
        <strain evidence="4">TISTR 1827</strain>
    </source>
</reference>
<feature type="chain" id="PRO_5045969466" evidence="2">
    <location>
        <begin position="30"/>
        <end position="281"/>
    </location>
</feature>
<name>A0ABW5QZG3_9BACL</name>
<evidence type="ECO:0000256" key="1">
    <source>
        <dbReference type="SAM" id="MobiDB-lite"/>
    </source>
</evidence>
<gene>
    <name evidence="3" type="ORF">ACFSW5_14675</name>
</gene>
<dbReference type="RefSeq" id="WP_379274428.1">
    <property type="nucleotide sequence ID" value="NZ_JBHUGT010000023.1"/>
</dbReference>
<proteinExistence type="predicted"/>
<evidence type="ECO:0000313" key="3">
    <source>
        <dbReference type="EMBL" id="MFD2661495.1"/>
    </source>
</evidence>
<sequence length="281" mass="28473">MSRRTTIAASALALSLTLGAVWTTSYANAAAGTGTSAETETAAQGELGRPGGGHGKIGFFANNEAIADALGLTTEELQAALKEEGATLASIAEEQGVDADGIAALIVSGQRERLDERLEAGTITQDEYDTIVAGLEDNATALVNGELTGLKGGFGGGHGKVGFFANNEAVAEALGLTTEELQAALKEEGATLASIAEEQGVDADDIAALIASGQRERLDEQLEAGKITQDQYDTIAGGLEEKAAAIVNGELAGLKGGFGGKRMKDEASETAEAAATSDDEA</sequence>
<keyword evidence="4" id="KW-1185">Reference proteome</keyword>
<organism evidence="3 4">
    <name type="scientific">Paenibacillus thailandensis</name>
    <dbReference type="NCBI Taxonomy" id="393250"/>
    <lineage>
        <taxon>Bacteria</taxon>
        <taxon>Bacillati</taxon>
        <taxon>Bacillota</taxon>
        <taxon>Bacilli</taxon>
        <taxon>Bacillales</taxon>
        <taxon>Paenibacillaceae</taxon>
        <taxon>Paenibacillus</taxon>
    </lineage>
</organism>